<evidence type="ECO:0000256" key="13">
    <source>
        <dbReference type="ARBA" id="ARBA00023288"/>
    </source>
</evidence>
<dbReference type="OrthoDB" id="9783445at2"/>
<keyword evidence="11 14" id="KW-0472">Membrane</keyword>
<dbReference type="InterPro" id="IPR034227">
    <property type="entry name" value="CuRO_UO_II"/>
</dbReference>
<evidence type="ECO:0000256" key="12">
    <source>
        <dbReference type="ARBA" id="ARBA00023139"/>
    </source>
</evidence>
<dbReference type="RefSeq" id="WP_139605852.1">
    <property type="nucleotide sequence ID" value="NZ_VDCQ01000055.1"/>
</dbReference>
<comment type="caution">
    <text evidence="21">The sequence shown here is derived from an EMBL/GenBank/DDBJ whole genome shotgun (WGS) entry which is preliminary data.</text>
</comment>
<comment type="catalytic activity">
    <reaction evidence="16">
        <text>4 Fe(II)-[cytochrome c] + O2 + 8 H(+)(in) = 4 Fe(III)-[cytochrome c] + 2 H2O + 4 H(+)(out)</text>
        <dbReference type="Rhea" id="RHEA:11436"/>
        <dbReference type="Rhea" id="RHEA-COMP:10350"/>
        <dbReference type="Rhea" id="RHEA-COMP:14399"/>
        <dbReference type="ChEBI" id="CHEBI:15377"/>
        <dbReference type="ChEBI" id="CHEBI:15378"/>
        <dbReference type="ChEBI" id="CHEBI:15379"/>
        <dbReference type="ChEBI" id="CHEBI:29033"/>
        <dbReference type="ChEBI" id="CHEBI:29034"/>
        <dbReference type="EC" id="7.1.1.9"/>
    </reaction>
</comment>
<dbReference type="InterPro" id="IPR036257">
    <property type="entry name" value="Cyt_c_oxidase_su2_TM_sf"/>
</dbReference>
<protein>
    <recommendedName>
        <fullName evidence="14">Quinol oxidase subunit 2</fullName>
        <ecNumber evidence="14">1.10.3.-</ecNumber>
    </recommendedName>
</protein>
<evidence type="ECO:0000256" key="17">
    <source>
        <dbReference type="SAM" id="MobiDB-lite"/>
    </source>
</evidence>
<dbReference type="InterPro" id="IPR010514">
    <property type="entry name" value="COX_ARM"/>
</dbReference>
<evidence type="ECO:0000256" key="7">
    <source>
        <dbReference type="ARBA" id="ARBA00022729"/>
    </source>
</evidence>
<keyword evidence="4 14" id="KW-1003">Cell membrane</keyword>
<sequence length="324" mass="35782">MKHAKVIRRWVSALLLVMMAVMATGCSDKLIVLDPKGPIGAHQKDLILISTLLCLVVVVPVLIMTFVIAWRYRDNKANKAKYKPEWEHNTKLETVWWSIPILIIVILAAITIKYTHMLEPSKPLASDKKPITIQVTSLDWKWLFYYPEQGIATVNYIQFPEDVPVKFMLTSDAPMNSFWIPQLGGQIYTMSGMAMTLHLQADEPGKYFGSGANFSGKDFASMIFTAEATSQEQFDKWVSGIKSTQPALTENGYKLLATPGVSEVQSYSSFPKGLFEQTVTKYSAGHNHGGGTPAANQGHGSGKEAAATKPVTKQEGGHDHVGQH</sequence>
<evidence type="ECO:0000313" key="22">
    <source>
        <dbReference type="Proteomes" id="UP000307943"/>
    </source>
</evidence>
<comment type="similarity">
    <text evidence="2 14 15">Belongs to the cytochrome c oxidase subunit 2 family.</text>
</comment>
<keyword evidence="3 14" id="KW-0813">Transport</keyword>
<evidence type="ECO:0000256" key="9">
    <source>
        <dbReference type="ARBA" id="ARBA00022989"/>
    </source>
</evidence>
<accession>A0A5C4T1I3</accession>
<dbReference type="PANTHER" id="PTHR22888">
    <property type="entry name" value="CYTOCHROME C OXIDASE, SUBUNIT II"/>
    <property type="match status" value="1"/>
</dbReference>
<keyword evidence="16" id="KW-0186">Copper</keyword>
<dbReference type="Proteomes" id="UP000307943">
    <property type="component" value="Unassembled WGS sequence"/>
</dbReference>
<evidence type="ECO:0000256" key="16">
    <source>
        <dbReference type="RuleBase" id="RU004024"/>
    </source>
</evidence>
<dbReference type="PROSITE" id="PS51257">
    <property type="entry name" value="PROKAR_LIPOPROTEIN"/>
    <property type="match status" value="1"/>
</dbReference>
<dbReference type="Pfam" id="PF06481">
    <property type="entry name" value="COX_ARM"/>
    <property type="match status" value="1"/>
</dbReference>
<dbReference type="Pfam" id="PF02790">
    <property type="entry name" value="COX2_TM"/>
    <property type="match status" value="1"/>
</dbReference>
<dbReference type="GO" id="GO:0005507">
    <property type="term" value="F:copper ion binding"/>
    <property type="evidence" value="ECO:0007669"/>
    <property type="project" value="InterPro"/>
</dbReference>
<evidence type="ECO:0000259" key="19">
    <source>
        <dbReference type="PROSITE" id="PS50857"/>
    </source>
</evidence>
<dbReference type="GO" id="GO:0042773">
    <property type="term" value="P:ATP synthesis coupled electron transport"/>
    <property type="evidence" value="ECO:0007669"/>
    <property type="project" value="TreeGrafter"/>
</dbReference>
<proteinExistence type="inferred from homology"/>
<dbReference type="Gene3D" id="1.10.287.90">
    <property type="match status" value="1"/>
</dbReference>
<evidence type="ECO:0000256" key="14">
    <source>
        <dbReference type="PIRNR" id="PIRNR000292"/>
    </source>
</evidence>
<dbReference type="PROSITE" id="PS50999">
    <property type="entry name" value="COX2_TM"/>
    <property type="match status" value="1"/>
</dbReference>
<evidence type="ECO:0000256" key="15">
    <source>
        <dbReference type="RuleBase" id="RU000456"/>
    </source>
</evidence>
<keyword evidence="13" id="KW-0449">Lipoprotein</keyword>
<feature type="domain" description="Cytochrome oxidase subunit II copper A binding" evidence="19">
    <location>
        <begin position="128"/>
        <end position="240"/>
    </location>
</feature>
<evidence type="ECO:0000256" key="6">
    <source>
        <dbReference type="ARBA" id="ARBA00022692"/>
    </source>
</evidence>
<comment type="subcellular location">
    <subcellularLocation>
        <location evidence="1 15">Cell membrane</location>
        <topology evidence="1 15">Multi-pass membrane protein</topology>
    </subcellularLocation>
</comment>
<dbReference type="PROSITE" id="PS50857">
    <property type="entry name" value="COX2_CUA"/>
    <property type="match status" value="1"/>
</dbReference>
<dbReference type="Gene3D" id="2.60.40.420">
    <property type="entry name" value="Cupredoxins - blue copper proteins"/>
    <property type="match status" value="1"/>
</dbReference>
<dbReference type="GO" id="GO:0005886">
    <property type="term" value="C:plasma membrane"/>
    <property type="evidence" value="ECO:0007669"/>
    <property type="project" value="UniProtKB-SubCell"/>
</dbReference>
<feature type="compositionally biased region" description="Basic and acidic residues" evidence="17">
    <location>
        <begin position="315"/>
        <end position="324"/>
    </location>
</feature>
<dbReference type="InterPro" id="IPR006333">
    <property type="entry name" value="Cyt_o_ubiquinol_oxidase_su2"/>
</dbReference>
<keyword evidence="16" id="KW-0479">Metal-binding</keyword>
<evidence type="ECO:0000313" key="21">
    <source>
        <dbReference type="EMBL" id="TNJ62665.1"/>
    </source>
</evidence>
<evidence type="ECO:0000256" key="5">
    <source>
        <dbReference type="ARBA" id="ARBA00022660"/>
    </source>
</evidence>
<comment type="function">
    <text evidence="14">Catalyzes quinol oxidation with the concomitant reduction of oxygen to water. Subunit II transfers the electrons from a quinol to the binuclear center of the catalytic subunit I.</text>
</comment>
<dbReference type="EC" id="1.10.3.-" evidence="14"/>
<dbReference type="Pfam" id="PF00116">
    <property type="entry name" value="COX2"/>
    <property type="match status" value="1"/>
</dbReference>
<dbReference type="SUPFAM" id="SSF49503">
    <property type="entry name" value="Cupredoxins"/>
    <property type="match status" value="1"/>
</dbReference>
<keyword evidence="10 14" id="KW-0560">Oxidoreductase</keyword>
<comment type="cofactor">
    <cofactor evidence="16">
        <name>Cu cation</name>
        <dbReference type="ChEBI" id="CHEBI:23378"/>
    </cofactor>
    <text evidence="16">Binds a copper A center.</text>
</comment>
<dbReference type="InterPro" id="IPR011759">
    <property type="entry name" value="Cyt_c_oxidase_su2_TM_dom"/>
</dbReference>
<dbReference type="SUPFAM" id="SSF81464">
    <property type="entry name" value="Cytochrome c oxidase subunit II-like, transmembrane region"/>
    <property type="match status" value="1"/>
</dbReference>
<feature type="transmembrane region" description="Helical" evidence="18">
    <location>
        <begin position="94"/>
        <end position="114"/>
    </location>
</feature>
<feature type="region of interest" description="Disordered" evidence="17">
    <location>
        <begin position="282"/>
        <end position="324"/>
    </location>
</feature>
<keyword evidence="12" id="KW-0564">Palmitate</keyword>
<keyword evidence="7" id="KW-0732">Signal</keyword>
<dbReference type="PIRSF" id="PIRSF000292">
    <property type="entry name" value="Ubi_od_II"/>
    <property type="match status" value="1"/>
</dbReference>
<comment type="catalytic activity">
    <reaction evidence="14">
        <text>2 a quinol + O2 = 2 a quinone + 2 H2O</text>
        <dbReference type="Rhea" id="RHEA:55376"/>
        <dbReference type="ChEBI" id="CHEBI:15377"/>
        <dbReference type="ChEBI" id="CHEBI:15379"/>
        <dbReference type="ChEBI" id="CHEBI:24646"/>
        <dbReference type="ChEBI" id="CHEBI:132124"/>
    </reaction>
</comment>
<keyword evidence="8 14" id="KW-0249">Electron transport</keyword>
<comment type="function">
    <text evidence="16">Subunits I and II form the functional core of the enzyme complex. Electrons originating in cytochrome c are transferred via heme a and Cu(A) to the binuclear center formed by heme a3 and Cu(B).</text>
</comment>
<dbReference type="AlphaFoldDB" id="A0A5C4T1I3"/>
<evidence type="ECO:0000256" key="11">
    <source>
        <dbReference type="ARBA" id="ARBA00023136"/>
    </source>
</evidence>
<dbReference type="NCBIfam" id="TIGR01433">
    <property type="entry name" value="CyoA"/>
    <property type="match status" value="1"/>
</dbReference>
<keyword evidence="22" id="KW-1185">Reference proteome</keyword>
<evidence type="ECO:0000256" key="10">
    <source>
        <dbReference type="ARBA" id="ARBA00023002"/>
    </source>
</evidence>
<gene>
    <name evidence="21" type="primary">cyoA</name>
    <name evidence="21" type="ORF">FE784_29495</name>
</gene>
<feature type="transmembrane region" description="Helical" evidence="18">
    <location>
        <begin position="47"/>
        <end position="73"/>
    </location>
</feature>
<evidence type="ECO:0000256" key="4">
    <source>
        <dbReference type="ARBA" id="ARBA00022475"/>
    </source>
</evidence>
<dbReference type="PANTHER" id="PTHR22888:SF18">
    <property type="entry name" value="CYTOCHROME BO(3) UBIQUINOL OXIDASE SUBUNIT 2"/>
    <property type="match status" value="1"/>
</dbReference>
<dbReference type="InterPro" id="IPR045187">
    <property type="entry name" value="CcO_II"/>
</dbReference>
<dbReference type="GO" id="GO:0004129">
    <property type="term" value="F:cytochrome-c oxidase activity"/>
    <property type="evidence" value="ECO:0007669"/>
    <property type="project" value="UniProtKB-UniRule"/>
</dbReference>
<evidence type="ECO:0000256" key="1">
    <source>
        <dbReference type="ARBA" id="ARBA00004651"/>
    </source>
</evidence>
<evidence type="ECO:0000256" key="2">
    <source>
        <dbReference type="ARBA" id="ARBA00007866"/>
    </source>
</evidence>
<feature type="domain" description="Cytochrome oxidase subunit II transmembrane region profile" evidence="20">
    <location>
        <begin position="22"/>
        <end position="122"/>
    </location>
</feature>
<dbReference type="EMBL" id="VDCQ01000055">
    <property type="protein sequence ID" value="TNJ62665.1"/>
    <property type="molecule type" value="Genomic_DNA"/>
</dbReference>
<dbReference type="GO" id="GO:0009486">
    <property type="term" value="F:cytochrome bo3 ubiquinol oxidase activity"/>
    <property type="evidence" value="ECO:0007669"/>
    <property type="project" value="InterPro"/>
</dbReference>
<keyword evidence="6 15" id="KW-0812">Transmembrane</keyword>
<evidence type="ECO:0000259" key="20">
    <source>
        <dbReference type="PROSITE" id="PS50999"/>
    </source>
</evidence>
<dbReference type="InterPro" id="IPR008972">
    <property type="entry name" value="Cupredoxin"/>
</dbReference>
<dbReference type="InterPro" id="IPR002429">
    <property type="entry name" value="CcO_II-like_C"/>
</dbReference>
<reference evidence="21 22" key="1">
    <citation type="submission" date="2019-05" db="EMBL/GenBank/DDBJ databases">
        <title>We sequenced the genome of Paenibacillus hemerocallicola KCTC 33185 for further insight into its adaptation and study the phylogeny of Paenibacillus.</title>
        <authorList>
            <person name="Narsing Rao M.P."/>
        </authorList>
    </citation>
    <scope>NUCLEOTIDE SEQUENCE [LARGE SCALE GENOMIC DNA]</scope>
    <source>
        <strain evidence="21 22">KCTC 33185</strain>
    </source>
</reference>
<keyword evidence="5 14" id="KW-0679">Respiratory chain</keyword>
<name>A0A5C4T1I3_9BACL</name>
<dbReference type="CDD" id="cd04212">
    <property type="entry name" value="CuRO_UO_II"/>
    <property type="match status" value="1"/>
</dbReference>
<keyword evidence="9 18" id="KW-1133">Transmembrane helix</keyword>
<evidence type="ECO:0000256" key="8">
    <source>
        <dbReference type="ARBA" id="ARBA00022982"/>
    </source>
</evidence>
<dbReference type="GO" id="GO:0016682">
    <property type="term" value="F:oxidoreductase activity, acting on diphenols and related substances as donors, oxygen as acceptor"/>
    <property type="evidence" value="ECO:0007669"/>
    <property type="project" value="InterPro"/>
</dbReference>
<evidence type="ECO:0000256" key="18">
    <source>
        <dbReference type="SAM" id="Phobius"/>
    </source>
</evidence>
<evidence type="ECO:0000256" key="3">
    <source>
        <dbReference type="ARBA" id="ARBA00022448"/>
    </source>
</evidence>
<organism evidence="21 22">
    <name type="scientific">Paenibacillus hemerocallicola</name>
    <dbReference type="NCBI Taxonomy" id="1172614"/>
    <lineage>
        <taxon>Bacteria</taxon>
        <taxon>Bacillati</taxon>
        <taxon>Bacillota</taxon>
        <taxon>Bacilli</taxon>
        <taxon>Bacillales</taxon>
        <taxon>Paenibacillaceae</taxon>
        <taxon>Paenibacillus</taxon>
    </lineage>
</organism>